<evidence type="ECO:0000256" key="2">
    <source>
        <dbReference type="ARBA" id="ARBA00022729"/>
    </source>
</evidence>
<feature type="chain" id="PRO_5040747074" evidence="5">
    <location>
        <begin position="24"/>
        <end position="528"/>
    </location>
</feature>
<dbReference type="SMART" id="SM00137">
    <property type="entry name" value="MAM"/>
    <property type="match status" value="1"/>
</dbReference>
<dbReference type="GO" id="GO:0016020">
    <property type="term" value="C:membrane"/>
    <property type="evidence" value="ECO:0007669"/>
    <property type="project" value="InterPro"/>
</dbReference>
<dbReference type="PANTHER" id="PTHR24050:SF19">
    <property type="entry name" value="NEPHRONECTIN"/>
    <property type="match status" value="1"/>
</dbReference>
<keyword evidence="1" id="KW-0245">EGF-like domain</keyword>
<dbReference type="AlphaFoldDB" id="A0A9W7WCY7"/>
<dbReference type="Pfam" id="PF00629">
    <property type="entry name" value="MAM"/>
    <property type="match status" value="1"/>
</dbReference>
<dbReference type="GO" id="GO:0005576">
    <property type="term" value="C:extracellular region"/>
    <property type="evidence" value="ECO:0007669"/>
    <property type="project" value="UniProtKB-SubCell"/>
</dbReference>
<dbReference type="Proteomes" id="UP001059041">
    <property type="component" value="Linkage Group LG21"/>
</dbReference>
<dbReference type="SUPFAM" id="SSF49899">
    <property type="entry name" value="Concanavalin A-like lectins/glucanases"/>
    <property type="match status" value="1"/>
</dbReference>
<protein>
    <submittedName>
        <fullName evidence="7">Nephronectin-like</fullName>
    </submittedName>
</protein>
<reference evidence="7" key="1">
    <citation type="submission" date="2021-02" db="EMBL/GenBank/DDBJ databases">
        <title>Comparative genomics reveals that relaxation of natural selection precedes convergent phenotypic evolution of cavefish.</title>
        <authorList>
            <person name="Peng Z."/>
        </authorList>
    </citation>
    <scope>NUCLEOTIDE SEQUENCE</scope>
    <source>
        <tissue evidence="7">Muscle</tissue>
    </source>
</reference>
<comment type="caution">
    <text evidence="7">The sequence shown here is derived from an EMBL/GenBank/DDBJ whole genome shotgun (WGS) entry which is preliminary data.</text>
</comment>
<feature type="signal peptide" evidence="5">
    <location>
        <begin position="1"/>
        <end position="23"/>
    </location>
</feature>
<evidence type="ECO:0000256" key="4">
    <source>
        <dbReference type="ARBA" id="ARBA00023157"/>
    </source>
</evidence>
<dbReference type="InterPro" id="IPR052235">
    <property type="entry name" value="Nephronectin_domain"/>
</dbReference>
<dbReference type="PANTHER" id="PTHR24050">
    <property type="entry name" value="PA14 DOMAIN-CONTAINING PROTEIN"/>
    <property type="match status" value="1"/>
</dbReference>
<evidence type="ECO:0000256" key="1">
    <source>
        <dbReference type="ARBA" id="ARBA00022536"/>
    </source>
</evidence>
<feature type="non-terminal residue" evidence="7">
    <location>
        <position position="528"/>
    </location>
</feature>
<dbReference type="EMBL" id="JAFHDT010000021">
    <property type="protein sequence ID" value="KAI7794640.1"/>
    <property type="molecule type" value="Genomic_DNA"/>
</dbReference>
<gene>
    <name evidence="7" type="ORF">IRJ41_020510</name>
</gene>
<proteinExistence type="predicted"/>
<name>A0A9W7WCY7_TRIRA</name>
<dbReference type="InterPro" id="IPR000998">
    <property type="entry name" value="MAM_dom"/>
</dbReference>
<evidence type="ECO:0000256" key="3">
    <source>
        <dbReference type="ARBA" id="ARBA00022737"/>
    </source>
</evidence>
<evidence type="ECO:0000313" key="7">
    <source>
        <dbReference type="EMBL" id="KAI7794640.1"/>
    </source>
</evidence>
<evidence type="ECO:0000313" key="8">
    <source>
        <dbReference type="Proteomes" id="UP001059041"/>
    </source>
</evidence>
<feature type="domain" description="MAM" evidence="6">
    <location>
        <begin position="381"/>
        <end position="527"/>
    </location>
</feature>
<dbReference type="PROSITE" id="PS50060">
    <property type="entry name" value="MAM_2"/>
    <property type="match status" value="1"/>
</dbReference>
<dbReference type="CDD" id="cd06263">
    <property type="entry name" value="MAM"/>
    <property type="match status" value="1"/>
</dbReference>
<dbReference type="Gene3D" id="2.60.120.200">
    <property type="match status" value="1"/>
</dbReference>
<keyword evidence="8" id="KW-1185">Reference proteome</keyword>
<keyword evidence="2 5" id="KW-0732">Signal</keyword>
<keyword evidence="3" id="KW-0677">Repeat</keyword>
<sequence>QRFHTLSGPVLCILLMVCVGTAGHRTAAGAGRETRRDDAHLCVSRVVNMAIVLDRISADVMRDSPAKPATKIARTSCDGELSYDVHEVFNGSAPKCPRFHKKNLFICYDKPGHKKCKCKASVDGKGYDCKTVVKVTIEPARPVEVTLSPTTISKTTGAMTTNSPKTTTRTFPVSTTTVNPATAVAMTTAPPTSTGTSATVAMTTVAPTSTGTSATVAMTTATATSATAAMTTATPTSTVTSATVAMTTVAPTSTVTSATVAMTTAAPTTTVTPAVTVAMTTAAATTTTLTTTVADTTHPPTERSPATTIPMATTAVPVATTSLTTARSTTTLDNRIHRDTSKPRGDVHIPRYGHNLFDWDFDVELGNTAEYTGDDPGAGAVSCTFDEGLCVWMSDSGDLRWNIKEDPAGGQYLTVPDATSRRSVRGARLTLPLAPPMKAWRSSQLCLSFRHRLHGHHIGSLQVFVRKGRSHSPSVWTSTGGHGWRHTQITLWGRGLDDIVLKGERRRGKHGEIAVDDLGLRRGACAAD</sequence>
<evidence type="ECO:0000256" key="5">
    <source>
        <dbReference type="SAM" id="SignalP"/>
    </source>
</evidence>
<keyword evidence="4" id="KW-1015">Disulfide bond</keyword>
<organism evidence="7 8">
    <name type="scientific">Triplophysa rosa</name>
    <name type="common">Cave loach</name>
    <dbReference type="NCBI Taxonomy" id="992332"/>
    <lineage>
        <taxon>Eukaryota</taxon>
        <taxon>Metazoa</taxon>
        <taxon>Chordata</taxon>
        <taxon>Craniata</taxon>
        <taxon>Vertebrata</taxon>
        <taxon>Euteleostomi</taxon>
        <taxon>Actinopterygii</taxon>
        <taxon>Neopterygii</taxon>
        <taxon>Teleostei</taxon>
        <taxon>Ostariophysi</taxon>
        <taxon>Cypriniformes</taxon>
        <taxon>Nemacheilidae</taxon>
        <taxon>Triplophysa</taxon>
    </lineage>
</organism>
<dbReference type="InterPro" id="IPR013320">
    <property type="entry name" value="ConA-like_dom_sf"/>
</dbReference>
<accession>A0A9W7WCY7</accession>
<evidence type="ECO:0000259" key="6">
    <source>
        <dbReference type="PROSITE" id="PS50060"/>
    </source>
</evidence>